<comment type="caution">
    <text evidence="1">The sequence shown here is derived from an EMBL/GenBank/DDBJ whole genome shotgun (WGS) entry which is preliminary data.</text>
</comment>
<accession>A0ACC0WUA0</accession>
<evidence type="ECO:0000313" key="1">
    <source>
        <dbReference type="EMBL" id="KAI9921821.1"/>
    </source>
</evidence>
<reference evidence="1 2" key="1">
    <citation type="journal article" date="2022" name="bioRxiv">
        <title>The genome of the oomycete Peronosclerospora sorghi, a cosmopolitan pathogen of maize and sorghum, is inflated with dispersed pseudogenes.</title>
        <authorList>
            <person name="Fletcher K."/>
            <person name="Martin F."/>
            <person name="Isakeit T."/>
            <person name="Cavanaugh K."/>
            <person name="Magill C."/>
            <person name="Michelmore R."/>
        </authorList>
    </citation>
    <scope>NUCLEOTIDE SEQUENCE [LARGE SCALE GENOMIC DNA]</scope>
    <source>
        <strain evidence="1">P6</strain>
    </source>
</reference>
<dbReference type="Proteomes" id="UP001163321">
    <property type="component" value="Chromosome 1"/>
</dbReference>
<dbReference type="EMBL" id="CM047580">
    <property type="protein sequence ID" value="KAI9921821.1"/>
    <property type="molecule type" value="Genomic_DNA"/>
</dbReference>
<keyword evidence="2" id="KW-1185">Reference proteome</keyword>
<protein>
    <submittedName>
        <fullName evidence="1">Uncharacterized protein</fullName>
    </submittedName>
</protein>
<name>A0ACC0WUA0_9STRA</name>
<evidence type="ECO:0000313" key="2">
    <source>
        <dbReference type="Proteomes" id="UP001163321"/>
    </source>
</evidence>
<sequence length="76" mass="8829">MRRCWPQISIPFFQRQSANSVRKLRLGELRLTANPLDDGIYPIDRNVLVNDATEASECESCRTAHIFFLSFCPYLH</sequence>
<proteinExistence type="predicted"/>
<gene>
    <name evidence="1" type="ORF">PsorP6_002720</name>
</gene>
<organism evidence="1 2">
    <name type="scientific">Peronosclerospora sorghi</name>
    <dbReference type="NCBI Taxonomy" id="230839"/>
    <lineage>
        <taxon>Eukaryota</taxon>
        <taxon>Sar</taxon>
        <taxon>Stramenopiles</taxon>
        <taxon>Oomycota</taxon>
        <taxon>Peronosporomycetes</taxon>
        <taxon>Peronosporales</taxon>
        <taxon>Peronosporaceae</taxon>
        <taxon>Peronosclerospora</taxon>
    </lineage>
</organism>